<feature type="compositionally biased region" description="Basic and acidic residues" evidence="1">
    <location>
        <begin position="125"/>
        <end position="139"/>
    </location>
</feature>
<protein>
    <submittedName>
        <fullName evidence="2">Uncharacterized protein</fullName>
    </submittedName>
</protein>
<sequence>MPLFGHKHHDNSISTSNNPAGVGTRKVLLILAKLMDTGVGTGPRAAQQALPPRTDASGNPAVPRSRGTLGSRMTGKAEFALGSVVGSQSLKEKGLAKEREADALKAQAAELSEAERLEREAISRRERAVAHGAHPELRHLGGHNPSI</sequence>
<keyword evidence="3" id="KW-1185">Reference proteome</keyword>
<comment type="caution">
    <text evidence="2">The sequence shown here is derived from an EMBL/GenBank/DDBJ whole genome shotgun (WGS) entry which is preliminary data.</text>
</comment>
<dbReference type="InParanoid" id="A0A286U7F2"/>
<dbReference type="Proteomes" id="UP000217199">
    <property type="component" value="Unassembled WGS sequence"/>
</dbReference>
<gene>
    <name evidence="2" type="ORF">PNOK_0922300</name>
</gene>
<feature type="region of interest" description="Disordered" evidence="1">
    <location>
        <begin position="125"/>
        <end position="147"/>
    </location>
</feature>
<accession>A0A286U7F2</accession>
<feature type="region of interest" description="Disordered" evidence="1">
    <location>
        <begin position="40"/>
        <end position="73"/>
    </location>
</feature>
<evidence type="ECO:0000256" key="1">
    <source>
        <dbReference type="SAM" id="MobiDB-lite"/>
    </source>
</evidence>
<evidence type="ECO:0000313" key="3">
    <source>
        <dbReference type="Proteomes" id="UP000217199"/>
    </source>
</evidence>
<dbReference type="AlphaFoldDB" id="A0A286U7F2"/>
<dbReference type="EMBL" id="NBII01000010">
    <property type="protein sequence ID" value="PAV15459.1"/>
    <property type="molecule type" value="Genomic_DNA"/>
</dbReference>
<evidence type="ECO:0000313" key="2">
    <source>
        <dbReference type="EMBL" id="PAV15459.1"/>
    </source>
</evidence>
<name>A0A286U7F2_9AGAM</name>
<reference evidence="2 3" key="1">
    <citation type="journal article" date="2017" name="Mol. Ecol.">
        <title>Comparative and population genomic landscape of Phellinus noxius: A hypervariable fungus causing root rot in trees.</title>
        <authorList>
            <person name="Chung C.L."/>
            <person name="Lee T.J."/>
            <person name="Akiba M."/>
            <person name="Lee H.H."/>
            <person name="Kuo T.H."/>
            <person name="Liu D."/>
            <person name="Ke H.M."/>
            <person name="Yokoi T."/>
            <person name="Roa M.B."/>
            <person name="Lu M.J."/>
            <person name="Chang Y.Y."/>
            <person name="Ann P.J."/>
            <person name="Tsai J.N."/>
            <person name="Chen C.Y."/>
            <person name="Tzean S.S."/>
            <person name="Ota Y."/>
            <person name="Hattori T."/>
            <person name="Sahashi N."/>
            <person name="Liou R.F."/>
            <person name="Kikuchi T."/>
            <person name="Tsai I.J."/>
        </authorList>
    </citation>
    <scope>NUCLEOTIDE SEQUENCE [LARGE SCALE GENOMIC DNA]</scope>
    <source>
        <strain evidence="2 3">FFPRI411160</strain>
    </source>
</reference>
<organism evidence="2 3">
    <name type="scientific">Pyrrhoderma noxium</name>
    <dbReference type="NCBI Taxonomy" id="2282107"/>
    <lineage>
        <taxon>Eukaryota</taxon>
        <taxon>Fungi</taxon>
        <taxon>Dikarya</taxon>
        <taxon>Basidiomycota</taxon>
        <taxon>Agaricomycotina</taxon>
        <taxon>Agaricomycetes</taxon>
        <taxon>Hymenochaetales</taxon>
        <taxon>Hymenochaetaceae</taxon>
        <taxon>Pyrrhoderma</taxon>
    </lineage>
</organism>
<proteinExistence type="predicted"/>
<dbReference type="OrthoDB" id="2590620at2759"/>